<name>A0A2K3NRH7_TRIPR</name>
<evidence type="ECO:0000313" key="1">
    <source>
        <dbReference type="EMBL" id="PNY05629.1"/>
    </source>
</evidence>
<gene>
    <name evidence="1" type="ORF">L195_g002083</name>
</gene>
<protein>
    <submittedName>
        <fullName evidence="1">Uncharacterized protein</fullName>
    </submittedName>
</protein>
<organism evidence="1 2">
    <name type="scientific">Trifolium pratense</name>
    <name type="common">Red clover</name>
    <dbReference type="NCBI Taxonomy" id="57577"/>
    <lineage>
        <taxon>Eukaryota</taxon>
        <taxon>Viridiplantae</taxon>
        <taxon>Streptophyta</taxon>
        <taxon>Embryophyta</taxon>
        <taxon>Tracheophyta</taxon>
        <taxon>Spermatophyta</taxon>
        <taxon>Magnoliopsida</taxon>
        <taxon>eudicotyledons</taxon>
        <taxon>Gunneridae</taxon>
        <taxon>Pentapetalae</taxon>
        <taxon>rosids</taxon>
        <taxon>fabids</taxon>
        <taxon>Fabales</taxon>
        <taxon>Fabaceae</taxon>
        <taxon>Papilionoideae</taxon>
        <taxon>50 kb inversion clade</taxon>
        <taxon>NPAAA clade</taxon>
        <taxon>Hologalegina</taxon>
        <taxon>IRL clade</taxon>
        <taxon>Trifolieae</taxon>
        <taxon>Trifolium</taxon>
    </lineage>
</organism>
<comment type="caution">
    <text evidence="1">The sequence shown here is derived from an EMBL/GenBank/DDBJ whole genome shotgun (WGS) entry which is preliminary data.</text>
</comment>
<evidence type="ECO:0000313" key="2">
    <source>
        <dbReference type="Proteomes" id="UP000236291"/>
    </source>
</evidence>
<dbReference type="EMBL" id="ASHM01000892">
    <property type="protein sequence ID" value="PNY05629.1"/>
    <property type="molecule type" value="Genomic_DNA"/>
</dbReference>
<sequence length="68" mass="7707">MDEEMKTREKNGISQTYNIDYDERFVPVAKMDTFLIDYPLVLAWRLRGRGVYGDSPSFGLTGGANNAD</sequence>
<accession>A0A2K3NRH7</accession>
<reference evidence="1 2" key="2">
    <citation type="journal article" date="2017" name="Front. Plant Sci.">
        <title>Gene Classification and Mining of Molecular Markers Useful in Red Clover (Trifolium pratense) Breeding.</title>
        <authorList>
            <person name="Istvanek J."/>
            <person name="Dluhosova J."/>
            <person name="Dluhos P."/>
            <person name="Patkova L."/>
            <person name="Nedelnik J."/>
            <person name="Repkova J."/>
        </authorList>
    </citation>
    <scope>NUCLEOTIDE SEQUENCE [LARGE SCALE GENOMIC DNA]</scope>
    <source>
        <strain evidence="2">cv. Tatra</strain>
        <tissue evidence="1">Young leaves</tissue>
    </source>
</reference>
<reference evidence="1 2" key="1">
    <citation type="journal article" date="2014" name="Am. J. Bot.">
        <title>Genome assembly and annotation for red clover (Trifolium pratense; Fabaceae).</title>
        <authorList>
            <person name="Istvanek J."/>
            <person name="Jaros M."/>
            <person name="Krenek A."/>
            <person name="Repkova J."/>
        </authorList>
    </citation>
    <scope>NUCLEOTIDE SEQUENCE [LARGE SCALE GENOMIC DNA]</scope>
    <source>
        <strain evidence="2">cv. Tatra</strain>
        <tissue evidence="1">Young leaves</tissue>
    </source>
</reference>
<dbReference type="Proteomes" id="UP000236291">
    <property type="component" value="Unassembled WGS sequence"/>
</dbReference>
<proteinExistence type="predicted"/>
<dbReference type="AlphaFoldDB" id="A0A2K3NRH7"/>